<sequence length="319" mass="34863">MAPPPVEQRSDSPAGEPQRATPTPFLTKTYQLVDDPAVDDVISWNDDGSAFVVWNPTVFAHDLLPKYFKHNNFSSFVRQLNTYGFRKLVPDRWEFSNDCFRRGEKRLLCEIQRRKVSLSGTVAAVPEAMTTVPTAIPTVMPVISPSSSGEEQVMSSQHSSPPSACGQNCTVEIMDENERLRKENAFLTRELTQMKSLCNNILSLMSGYNANGRPQAGSRSAARALDLLPVKRPMGGGGGGGEEEEEDDDDDEEEDGEESPKLFGVALGMKRGREIREGEVAVMAESDAMLQLQQPGSGGVKFEPSDGDQRAISFSSGIA</sequence>
<dbReference type="EMBL" id="MU089516">
    <property type="protein sequence ID" value="KAF7852367.1"/>
    <property type="molecule type" value="Genomic_DNA"/>
</dbReference>
<dbReference type="OrthoDB" id="60033at2759"/>
<feature type="region of interest" description="Disordered" evidence="11">
    <location>
        <begin position="212"/>
        <end position="270"/>
    </location>
</feature>
<dbReference type="AlphaFoldDB" id="A0A8T0CXM9"/>
<evidence type="ECO:0000313" key="13">
    <source>
        <dbReference type="EMBL" id="KAF7852367.1"/>
    </source>
</evidence>
<dbReference type="PANTHER" id="PTHR10015">
    <property type="entry name" value="HEAT SHOCK TRANSCRIPTION FACTOR"/>
    <property type="match status" value="1"/>
</dbReference>
<dbReference type="GO" id="GO:0006357">
    <property type="term" value="P:regulation of transcription by RNA polymerase II"/>
    <property type="evidence" value="ECO:0007669"/>
    <property type="project" value="TreeGrafter"/>
</dbReference>
<dbReference type="PRINTS" id="PR00056">
    <property type="entry name" value="HSFDOMAIN"/>
</dbReference>
<feature type="region of interest" description="Disordered" evidence="11">
    <location>
        <begin position="294"/>
        <end position="319"/>
    </location>
</feature>
<evidence type="ECO:0000256" key="2">
    <source>
        <dbReference type="ARBA" id="ARBA00011233"/>
    </source>
</evidence>
<feature type="coiled-coil region" evidence="10">
    <location>
        <begin position="170"/>
        <end position="197"/>
    </location>
</feature>
<dbReference type="Proteomes" id="UP000806378">
    <property type="component" value="Unassembled WGS sequence"/>
</dbReference>
<evidence type="ECO:0000256" key="3">
    <source>
        <dbReference type="ARBA" id="ARBA00022553"/>
    </source>
</evidence>
<proteinExistence type="inferred from homology"/>
<dbReference type="FunFam" id="1.10.10.10:FF:000037">
    <property type="entry name" value="Heat stress transcription factor B-4"/>
    <property type="match status" value="1"/>
</dbReference>
<evidence type="ECO:0000256" key="7">
    <source>
        <dbReference type="ARBA" id="ARBA00023163"/>
    </source>
</evidence>
<accession>A0A8T0CXM9</accession>
<organism evidence="13 14">
    <name type="scientific">Corymbia citriodora subsp. variegata</name>
    <dbReference type="NCBI Taxonomy" id="360336"/>
    <lineage>
        <taxon>Eukaryota</taxon>
        <taxon>Viridiplantae</taxon>
        <taxon>Streptophyta</taxon>
        <taxon>Embryophyta</taxon>
        <taxon>Tracheophyta</taxon>
        <taxon>Spermatophyta</taxon>
        <taxon>Magnoliopsida</taxon>
        <taxon>eudicotyledons</taxon>
        <taxon>Gunneridae</taxon>
        <taxon>Pentapetalae</taxon>
        <taxon>rosids</taxon>
        <taxon>malvids</taxon>
        <taxon>Myrtales</taxon>
        <taxon>Myrtaceae</taxon>
        <taxon>Myrtoideae</taxon>
        <taxon>Eucalypteae</taxon>
        <taxon>Corymbia</taxon>
    </lineage>
</organism>
<keyword evidence="3" id="KW-0597">Phosphoprotein</keyword>
<dbReference type="GO" id="GO:0005634">
    <property type="term" value="C:nucleus"/>
    <property type="evidence" value="ECO:0007669"/>
    <property type="project" value="UniProtKB-SubCell"/>
</dbReference>
<dbReference type="Gene3D" id="1.10.10.10">
    <property type="entry name" value="Winged helix-like DNA-binding domain superfamily/Winged helix DNA-binding domain"/>
    <property type="match status" value="1"/>
</dbReference>
<dbReference type="Gramene" id="rna-gnl|WGS:JABURB|Cocit.L0919.1">
    <property type="protein sequence ID" value="cds-KAF7852367.1"/>
    <property type="gene ID" value="gene-BT93_L0919"/>
</dbReference>
<dbReference type="PROSITE" id="PS00434">
    <property type="entry name" value="HSF_DOMAIN"/>
    <property type="match status" value="1"/>
</dbReference>
<evidence type="ECO:0000256" key="11">
    <source>
        <dbReference type="SAM" id="MobiDB-lite"/>
    </source>
</evidence>
<feature type="compositionally biased region" description="Acidic residues" evidence="11">
    <location>
        <begin position="241"/>
        <end position="257"/>
    </location>
</feature>
<comment type="subcellular location">
    <subcellularLocation>
        <location evidence="1">Nucleus</location>
    </subcellularLocation>
</comment>
<dbReference type="SMART" id="SM00415">
    <property type="entry name" value="HSF"/>
    <property type="match status" value="1"/>
</dbReference>
<keyword evidence="6" id="KW-0238">DNA-binding</keyword>
<dbReference type="InterPro" id="IPR000232">
    <property type="entry name" value="HSF_DNA-bd"/>
</dbReference>
<reference evidence="13" key="1">
    <citation type="submission" date="2020-05" db="EMBL/GenBank/DDBJ databases">
        <title>WGS assembly of Corymbia citriodora subspecies variegata.</title>
        <authorList>
            <person name="Barry K."/>
            <person name="Hundley H."/>
            <person name="Shu S."/>
            <person name="Jenkins J."/>
            <person name="Grimwood J."/>
            <person name="Baten A."/>
        </authorList>
    </citation>
    <scope>NUCLEOTIDE SEQUENCE</scope>
    <source>
        <strain evidence="13">CV2-018</strain>
    </source>
</reference>
<dbReference type="InterPro" id="IPR036390">
    <property type="entry name" value="WH_DNA-bd_sf"/>
</dbReference>
<keyword evidence="8" id="KW-0539">Nucleus</keyword>
<dbReference type="GO" id="GO:0003700">
    <property type="term" value="F:DNA-binding transcription factor activity"/>
    <property type="evidence" value="ECO:0007669"/>
    <property type="project" value="InterPro"/>
</dbReference>
<dbReference type="InterPro" id="IPR036388">
    <property type="entry name" value="WH-like_DNA-bd_sf"/>
</dbReference>
<feature type="region of interest" description="Disordered" evidence="11">
    <location>
        <begin position="1"/>
        <end position="22"/>
    </location>
</feature>
<evidence type="ECO:0000256" key="8">
    <source>
        <dbReference type="ARBA" id="ARBA00023242"/>
    </source>
</evidence>
<evidence type="ECO:0000256" key="10">
    <source>
        <dbReference type="SAM" id="Coils"/>
    </source>
</evidence>
<keyword evidence="14" id="KW-1185">Reference proteome</keyword>
<comment type="similarity">
    <text evidence="9">Belongs to the HSF family.</text>
</comment>
<gene>
    <name evidence="13" type="ORF">BT93_L0919</name>
</gene>
<evidence type="ECO:0000256" key="1">
    <source>
        <dbReference type="ARBA" id="ARBA00004123"/>
    </source>
</evidence>
<evidence type="ECO:0000259" key="12">
    <source>
        <dbReference type="PROSITE" id="PS00434"/>
    </source>
</evidence>
<feature type="region of interest" description="Disordered" evidence="11">
    <location>
        <begin position="144"/>
        <end position="167"/>
    </location>
</feature>
<dbReference type="GO" id="GO:0000978">
    <property type="term" value="F:RNA polymerase II cis-regulatory region sequence-specific DNA binding"/>
    <property type="evidence" value="ECO:0007669"/>
    <property type="project" value="TreeGrafter"/>
</dbReference>
<keyword evidence="7" id="KW-0804">Transcription</keyword>
<dbReference type="PANTHER" id="PTHR10015:SF333">
    <property type="entry name" value="HEAT STRESS TRANSCRIPTION FACTOR B-2A"/>
    <property type="match status" value="1"/>
</dbReference>
<evidence type="ECO:0000313" key="14">
    <source>
        <dbReference type="Proteomes" id="UP000806378"/>
    </source>
</evidence>
<protein>
    <recommendedName>
        <fullName evidence="12">HSF-type DNA-binding domain-containing protein</fullName>
    </recommendedName>
</protein>
<evidence type="ECO:0000256" key="9">
    <source>
        <dbReference type="RuleBase" id="RU004020"/>
    </source>
</evidence>
<dbReference type="SUPFAM" id="SSF46785">
    <property type="entry name" value="Winged helix' DNA-binding domain"/>
    <property type="match status" value="1"/>
</dbReference>
<keyword evidence="4" id="KW-0805">Transcription regulation</keyword>
<dbReference type="Pfam" id="PF00447">
    <property type="entry name" value="HSF_DNA-bind"/>
    <property type="match status" value="1"/>
</dbReference>
<evidence type="ECO:0000256" key="4">
    <source>
        <dbReference type="ARBA" id="ARBA00023015"/>
    </source>
</evidence>
<evidence type="ECO:0000256" key="5">
    <source>
        <dbReference type="ARBA" id="ARBA00023016"/>
    </source>
</evidence>
<comment type="subunit">
    <text evidence="2">Homotrimer.</text>
</comment>
<keyword evidence="10" id="KW-0175">Coiled coil</keyword>
<keyword evidence="5" id="KW-0346">Stress response</keyword>
<evidence type="ECO:0000256" key="6">
    <source>
        <dbReference type="ARBA" id="ARBA00023125"/>
    </source>
</evidence>
<comment type="caution">
    <text evidence="13">The sequence shown here is derived from an EMBL/GenBank/DDBJ whole genome shotgun (WGS) entry which is preliminary data.</text>
</comment>
<feature type="domain" description="HSF-type DNA-binding" evidence="12">
    <location>
        <begin position="64"/>
        <end position="88"/>
    </location>
</feature>
<name>A0A8T0CXM9_CORYI</name>